<keyword evidence="1" id="KW-1185">Reference proteome</keyword>
<dbReference type="GO" id="GO:0003676">
    <property type="term" value="F:nucleic acid binding"/>
    <property type="evidence" value="ECO:0007669"/>
    <property type="project" value="InterPro"/>
</dbReference>
<sequence length="277" mass="31958">MVQLMNSVIEEVHAEIPWFENLSEPVITGTRWKKMQKTSFKSVTNVRGTCGDLSTGRDASFGPFSLAINEMGNGFHRLSWAPGKVQYILLMTDYVSKWVEAQAFEKVRVKNLKKRLTDSKGKWKEILPEVVCAYRTTLKPSTGETPFSIVYSVEALILVEAGEPSLRFQYAIDTSNDKAMAMSLDLSDERREADLVRLAAQKQRMWRHYNRRANFRHFQVGDLIIKRVTLYSRNTNDGNSRPELEKTVQSHRYNRKGSYQLESEMGYNYPTIGMWHT</sequence>
<reference evidence="1" key="1">
    <citation type="journal article" date="2013" name="Genome Biol.">
        <title>Reference genomes and transcriptomes of Nicotiana sylvestris and Nicotiana tomentosiformis.</title>
        <authorList>
            <person name="Sierro N."/>
            <person name="Battey J.N."/>
            <person name="Ouadi S."/>
            <person name="Bovet L."/>
            <person name="Goepfert S."/>
            <person name="Bakaher N."/>
            <person name="Peitsch M.C."/>
            <person name="Ivanov N.V."/>
        </authorList>
    </citation>
    <scope>NUCLEOTIDE SEQUENCE [LARGE SCALE GENOMIC DNA]</scope>
</reference>
<dbReference type="Gene3D" id="3.30.420.10">
    <property type="entry name" value="Ribonuclease H-like superfamily/Ribonuclease H"/>
    <property type="match status" value="1"/>
</dbReference>
<reference evidence="2" key="2">
    <citation type="submission" date="2025-08" db="UniProtKB">
        <authorList>
            <consortium name="RefSeq"/>
        </authorList>
    </citation>
    <scope>IDENTIFICATION</scope>
    <source>
        <tissue evidence="2">Leaf</tissue>
    </source>
</reference>
<dbReference type="RefSeq" id="XP_009762084.1">
    <property type="nucleotide sequence ID" value="XM_009763782.1"/>
</dbReference>
<proteinExistence type="predicted"/>
<evidence type="ECO:0000313" key="1">
    <source>
        <dbReference type="Proteomes" id="UP000189701"/>
    </source>
</evidence>
<dbReference type="AlphaFoldDB" id="A0A1U7VIC9"/>
<accession>A0A1U7VIC9</accession>
<dbReference type="eggNOG" id="KOG0017">
    <property type="taxonomic scope" value="Eukaryota"/>
</dbReference>
<dbReference type="InterPro" id="IPR036397">
    <property type="entry name" value="RNaseH_sf"/>
</dbReference>
<dbReference type="PANTHER" id="PTHR48475">
    <property type="entry name" value="RIBONUCLEASE H"/>
    <property type="match status" value="1"/>
</dbReference>
<dbReference type="PANTHER" id="PTHR48475:SF2">
    <property type="entry name" value="RIBONUCLEASE H"/>
    <property type="match status" value="1"/>
</dbReference>
<dbReference type="Proteomes" id="UP000189701">
    <property type="component" value="Unplaced"/>
</dbReference>
<name>A0A1U7VIC9_NICSY</name>
<gene>
    <name evidence="2" type="primary">LOC104214151</name>
</gene>
<evidence type="ECO:0000313" key="2">
    <source>
        <dbReference type="RefSeq" id="XP_009762084.1"/>
    </source>
</evidence>
<protein>
    <submittedName>
        <fullName evidence="2">Uncharacterized protein LOC104214151</fullName>
    </submittedName>
</protein>
<organism evidence="1 2">
    <name type="scientific">Nicotiana sylvestris</name>
    <name type="common">Wood tobacco</name>
    <name type="synonym">South American tobacco</name>
    <dbReference type="NCBI Taxonomy" id="4096"/>
    <lineage>
        <taxon>Eukaryota</taxon>
        <taxon>Viridiplantae</taxon>
        <taxon>Streptophyta</taxon>
        <taxon>Embryophyta</taxon>
        <taxon>Tracheophyta</taxon>
        <taxon>Spermatophyta</taxon>
        <taxon>Magnoliopsida</taxon>
        <taxon>eudicotyledons</taxon>
        <taxon>Gunneridae</taxon>
        <taxon>Pentapetalae</taxon>
        <taxon>asterids</taxon>
        <taxon>lamiids</taxon>
        <taxon>Solanales</taxon>
        <taxon>Solanaceae</taxon>
        <taxon>Nicotianoideae</taxon>
        <taxon>Nicotianeae</taxon>
        <taxon>Nicotiana</taxon>
    </lineage>
</organism>